<gene>
    <name evidence="3" type="ORF">BJP37_04480</name>
</gene>
<feature type="region of interest" description="Disordered" evidence="1">
    <location>
        <begin position="34"/>
        <end position="53"/>
    </location>
</feature>
<protein>
    <recommendedName>
        <fullName evidence="2">DUF6242 domain-containing protein</fullName>
    </recommendedName>
</protein>
<proteinExistence type="predicted"/>
<accession>A0A1U7MXI7</accession>
<dbReference type="InterPro" id="IPR058667">
    <property type="entry name" value="DUF6242_C"/>
</dbReference>
<dbReference type="CDD" id="cd15482">
    <property type="entry name" value="Sialidase_non-viral"/>
    <property type="match status" value="1"/>
</dbReference>
<comment type="caution">
    <text evidence="3">The sequence shown here is derived from an EMBL/GenBank/DDBJ whole genome shotgun (WGS) entry which is preliminary data.</text>
</comment>
<dbReference type="Proteomes" id="UP000186657">
    <property type="component" value="Unassembled WGS sequence"/>
</dbReference>
<dbReference type="RefSeq" id="WP_075896869.1">
    <property type="nucleotide sequence ID" value="NZ_MKZS01000001.1"/>
</dbReference>
<reference evidence="3 4" key="1">
    <citation type="submission" date="2016-10" db="EMBL/GenBank/DDBJ databases">
        <title>Comparative genomics uncovers the prolific and rare metabolic potential of the cyanobacterial genus Moorea.</title>
        <authorList>
            <person name="Leao T."/>
            <person name="Castelao G."/>
            <person name="Korobeynikov A."/>
            <person name="Monroe E.A."/>
            <person name="Podell S."/>
            <person name="Glukhov E."/>
            <person name="Allen E."/>
            <person name="Gerwick W.H."/>
            <person name="Gerwick L."/>
        </authorList>
    </citation>
    <scope>NUCLEOTIDE SEQUENCE [LARGE SCALE GENOMIC DNA]</scope>
    <source>
        <strain evidence="3 4">PNG5-198</strain>
    </source>
</reference>
<dbReference type="SUPFAM" id="SSF110296">
    <property type="entry name" value="Oligoxyloglucan reducing end-specific cellobiohydrolase"/>
    <property type="match status" value="1"/>
</dbReference>
<dbReference type="Pfam" id="PF25852">
    <property type="entry name" value="DUF6242_C"/>
    <property type="match status" value="1"/>
</dbReference>
<name>A0A1U7MXI7_9CYAN</name>
<organism evidence="3 4">
    <name type="scientific">Moorena bouillonii PNG</name>
    <dbReference type="NCBI Taxonomy" id="568701"/>
    <lineage>
        <taxon>Bacteria</taxon>
        <taxon>Bacillati</taxon>
        <taxon>Cyanobacteriota</taxon>
        <taxon>Cyanophyceae</taxon>
        <taxon>Coleofasciculales</taxon>
        <taxon>Coleofasciculaceae</taxon>
        <taxon>Moorena</taxon>
    </lineage>
</organism>
<keyword evidence="4" id="KW-1185">Reference proteome</keyword>
<evidence type="ECO:0000313" key="4">
    <source>
        <dbReference type="Proteomes" id="UP000186657"/>
    </source>
</evidence>
<sequence length="443" mass="48189">MTSHYNSPGLTTLAYRVSTHGTSFQRMLAGLRTQTASPNDSDQGNRPLATLNTSHRDDPAIAFLDSLATVVDVLSFYQERIANEGYLNTATERLSVLELTRTIGYELNPGVAASTFLAFTVDDTPGTTSVATVPKGTKVQSVPGQGELPQTFETIEEIEARAQWNALTPYRPLVKQTQSISSNTTELFLEGINTQLQPGNLLILIDPSAAASNQGHFLTLQTVEPNTQDGYTKVTWSPAPDQPSIESPQVFAFRQQINLFGSNAPDWKELPDDTKRKYSAIAGGIFYSTDRGNNWNSVSTGLLKNADIRALATWQDVVFAGTHKGIFYSTDGGQEWIPINQGLTNTDIHALTINSQGHLFAGATGGNVFRSTDGGESWITIGTGSLTIVEHRIPATAEGSESWTPVNTSLPNTVVRSLFTYSCYYSHPDSVTPKPLRPHHSNH</sequence>
<feature type="compositionally biased region" description="Polar residues" evidence="1">
    <location>
        <begin position="34"/>
        <end position="44"/>
    </location>
</feature>
<evidence type="ECO:0000313" key="3">
    <source>
        <dbReference type="EMBL" id="OLT58413.1"/>
    </source>
</evidence>
<evidence type="ECO:0000256" key="1">
    <source>
        <dbReference type="SAM" id="MobiDB-lite"/>
    </source>
</evidence>
<feature type="domain" description="DUF6242" evidence="2">
    <location>
        <begin position="287"/>
        <end position="382"/>
    </location>
</feature>
<dbReference type="EMBL" id="MKZS01000001">
    <property type="protein sequence ID" value="OLT58413.1"/>
    <property type="molecule type" value="Genomic_DNA"/>
</dbReference>
<dbReference type="AlphaFoldDB" id="A0A1U7MXI7"/>
<dbReference type="InterPro" id="IPR015943">
    <property type="entry name" value="WD40/YVTN_repeat-like_dom_sf"/>
</dbReference>
<evidence type="ECO:0000259" key="2">
    <source>
        <dbReference type="Pfam" id="PF25852"/>
    </source>
</evidence>
<dbReference type="Gene3D" id="2.130.10.10">
    <property type="entry name" value="YVTN repeat-like/Quinoprotein amine dehydrogenase"/>
    <property type="match status" value="1"/>
</dbReference>